<accession>A0A0G0UK61</accession>
<keyword evidence="1" id="KW-0812">Transmembrane</keyword>
<protein>
    <recommendedName>
        <fullName evidence="2">Glycosyltransferase 2-like domain-containing protein</fullName>
    </recommendedName>
</protein>
<feature type="transmembrane region" description="Helical" evidence="1">
    <location>
        <begin position="262"/>
        <end position="284"/>
    </location>
</feature>
<name>A0A0G0UK61_9BACT</name>
<comment type="caution">
    <text evidence="3">The sequence shown here is derived from an EMBL/GenBank/DDBJ whole genome shotgun (WGS) entry which is preliminary data.</text>
</comment>
<reference evidence="3 4" key="1">
    <citation type="journal article" date="2015" name="Nature">
        <title>rRNA introns, odd ribosomes, and small enigmatic genomes across a large radiation of phyla.</title>
        <authorList>
            <person name="Brown C.T."/>
            <person name="Hug L.A."/>
            <person name="Thomas B.C."/>
            <person name="Sharon I."/>
            <person name="Castelle C.J."/>
            <person name="Singh A."/>
            <person name="Wilkins M.J."/>
            <person name="Williams K.H."/>
            <person name="Banfield J.F."/>
        </authorList>
    </citation>
    <scope>NUCLEOTIDE SEQUENCE [LARGE SCALE GENOMIC DNA]</scope>
</reference>
<sequence length="291" mass="33596">MSKEIDLSIVIVNYNTYDDVISCLQSIYKNSKSVNLEVIVIDNASQDGSQKAIRKNFPQVKLISNRTNLFFSKANNQGLKIAKGRYLLILAPDTKILPNTLLKMINFMDAHPTCALSTIKQIDQNHAVHLTCHKHHTPITEILKMPLWHKFFIDSLILKSFRYANWNRNSLKCTDTVPGAFMWVRREIAQKLEFLDGNFDIFYSDADFCKRISDLGWEIIYNGNYSIIHLRARSISKIAPFKLMQIAHHDLNHYAKKHFGQIWSTIIYILGNINIGILNIVFTFKKLIPVK</sequence>
<dbReference type="SUPFAM" id="SSF53448">
    <property type="entry name" value="Nucleotide-diphospho-sugar transferases"/>
    <property type="match status" value="1"/>
</dbReference>
<proteinExistence type="predicted"/>
<keyword evidence="1" id="KW-0472">Membrane</keyword>
<gene>
    <name evidence="3" type="ORF">UT84_C0009G0009</name>
</gene>
<feature type="domain" description="Glycosyltransferase 2-like" evidence="2">
    <location>
        <begin position="8"/>
        <end position="126"/>
    </location>
</feature>
<dbReference type="InterPro" id="IPR029044">
    <property type="entry name" value="Nucleotide-diphossugar_trans"/>
</dbReference>
<keyword evidence="1" id="KW-1133">Transmembrane helix</keyword>
<dbReference type="AlphaFoldDB" id="A0A0G0UK61"/>
<dbReference type="EMBL" id="LBYI01000009">
    <property type="protein sequence ID" value="KKR50622.1"/>
    <property type="molecule type" value="Genomic_DNA"/>
</dbReference>
<dbReference type="PANTHER" id="PTHR43179:SF7">
    <property type="entry name" value="RHAMNOSYLTRANSFERASE WBBL"/>
    <property type="match status" value="1"/>
</dbReference>
<organism evidence="3 4">
    <name type="scientific">Candidatus Curtissbacteria bacterium GW2011_GWA1_40_16</name>
    <dbReference type="NCBI Taxonomy" id="1618405"/>
    <lineage>
        <taxon>Bacteria</taxon>
        <taxon>Candidatus Curtissiibacteriota</taxon>
    </lineage>
</organism>
<dbReference type="PANTHER" id="PTHR43179">
    <property type="entry name" value="RHAMNOSYLTRANSFERASE WBBL"/>
    <property type="match status" value="1"/>
</dbReference>
<dbReference type="Proteomes" id="UP000034531">
    <property type="component" value="Unassembled WGS sequence"/>
</dbReference>
<evidence type="ECO:0000313" key="3">
    <source>
        <dbReference type="EMBL" id="KKR50622.1"/>
    </source>
</evidence>
<evidence type="ECO:0000259" key="2">
    <source>
        <dbReference type="Pfam" id="PF00535"/>
    </source>
</evidence>
<dbReference type="CDD" id="cd04186">
    <property type="entry name" value="GT_2_like_c"/>
    <property type="match status" value="1"/>
</dbReference>
<dbReference type="InterPro" id="IPR001173">
    <property type="entry name" value="Glyco_trans_2-like"/>
</dbReference>
<dbReference type="Pfam" id="PF00535">
    <property type="entry name" value="Glycos_transf_2"/>
    <property type="match status" value="1"/>
</dbReference>
<evidence type="ECO:0000313" key="4">
    <source>
        <dbReference type="Proteomes" id="UP000034531"/>
    </source>
</evidence>
<evidence type="ECO:0000256" key="1">
    <source>
        <dbReference type="SAM" id="Phobius"/>
    </source>
</evidence>
<dbReference type="Gene3D" id="3.90.550.10">
    <property type="entry name" value="Spore Coat Polysaccharide Biosynthesis Protein SpsA, Chain A"/>
    <property type="match status" value="1"/>
</dbReference>